<accession>A0A2T7P553</accession>
<dbReference type="OrthoDB" id="6212329at2759"/>
<feature type="region of interest" description="Disordered" evidence="1">
    <location>
        <begin position="798"/>
        <end position="826"/>
    </location>
</feature>
<evidence type="ECO:0000256" key="1">
    <source>
        <dbReference type="SAM" id="MobiDB-lite"/>
    </source>
</evidence>
<evidence type="ECO:0000313" key="2">
    <source>
        <dbReference type="EMBL" id="PVD28555.1"/>
    </source>
</evidence>
<dbReference type="SUPFAM" id="SSF52540">
    <property type="entry name" value="P-loop containing nucleoside triphosphate hydrolases"/>
    <property type="match status" value="1"/>
</dbReference>
<feature type="compositionally biased region" description="Polar residues" evidence="1">
    <location>
        <begin position="78"/>
        <end position="98"/>
    </location>
</feature>
<feature type="region of interest" description="Disordered" evidence="1">
    <location>
        <begin position="68"/>
        <end position="98"/>
    </location>
</feature>
<protein>
    <submittedName>
        <fullName evidence="2">Uncharacterized protein</fullName>
    </submittedName>
</protein>
<dbReference type="InterPro" id="IPR027417">
    <property type="entry name" value="P-loop_NTPase"/>
</dbReference>
<evidence type="ECO:0000313" key="3">
    <source>
        <dbReference type="Proteomes" id="UP000245119"/>
    </source>
</evidence>
<proteinExistence type="predicted"/>
<dbReference type="AlphaFoldDB" id="A0A2T7P553"/>
<dbReference type="Gene3D" id="3.40.50.300">
    <property type="entry name" value="P-loop containing nucleotide triphosphate hydrolases"/>
    <property type="match status" value="1"/>
</dbReference>
<gene>
    <name evidence="2" type="ORF">C0Q70_11143</name>
</gene>
<feature type="compositionally biased region" description="Polar residues" evidence="1">
    <location>
        <begin position="798"/>
        <end position="807"/>
    </location>
</feature>
<comment type="caution">
    <text evidence="2">The sequence shown here is derived from an EMBL/GenBank/DDBJ whole genome shotgun (WGS) entry which is preliminary data.</text>
</comment>
<keyword evidence="3" id="KW-1185">Reference proteome</keyword>
<name>A0A2T7P553_POMCA</name>
<dbReference type="Proteomes" id="UP000245119">
    <property type="component" value="Linkage Group LG6"/>
</dbReference>
<sequence length="826" mass="91651">MESQEDVRSGVPDPMTYWRQRLDEWYPDRYSQVYVLPPVHFRKVPYSLTTVCDQPALLVQPQGQEQIQLPSAEVPSAPISSSNDSIADATTTPGSSRMWSELPEVQSQLKKVQASDIVDDECQQRVLYCLQQFGKQQSEAMFLLSQLNFSDYLNEPSYAATAKQMPQLRYPRPITLGRQYKKGEFDILLIHRHYGILVGEVKSVGHDPAYRSDDHVSKKAEQAVQQMVRSASVLKHLVKDLTTVCEIPVRTTLILPFIQRSQLHQVLQSYPKLGKDLSKSLGLSVPDDSRAVSLCLCADELQDSSPGTWEPSRLERFCGPATKVSVYCISPPRLEVRTLAEALSEAGDRLSRLVLTPQQVALLASPEPRVFVTGPPGTGKSIVLVLKGVQWLKEGEDVHVVSTFSNSLAVSSLIHHQMSLTIKASEEQAVGKPHLHNFQFFEDEGQVELAVETMVAAAEKQRVNILVDEYENGEHDLSKRWHRFVSEVCNHIGNVRLWIASSKGTNLPPELHKETLTVPLRSAPSVVAEVDKGVRALANIPDYTSAGIPAPLDGPQVIRLHHQGPDHLEANIVECEQCGRNIATELKQLKVGAGQANASPVQKRPAPLRYCDVFILVHSYDLLGTSSEDSSGKVNGLVRGLRDAGIPVRVVRDRSRGVEGWDCDVRDTSVARTDMVTVSDWGDVVGMERKVVVWLPGRIPGDDDKLSDEHLDRIGRLWAMSRCIVQLILPRTAPQLIFHAVNQILNSKQRYICLEGRCARFSFSKLGCAYVSRDAAAAGLPDRTPSARKDELFSYSAFPTSSTCRSSGSREKLDPDELGVSEFTLP</sequence>
<dbReference type="EMBL" id="PZQS01000006">
    <property type="protein sequence ID" value="PVD28555.1"/>
    <property type="molecule type" value="Genomic_DNA"/>
</dbReference>
<reference evidence="2 3" key="1">
    <citation type="submission" date="2018-04" db="EMBL/GenBank/DDBJ databases">
        <title>The genome of golden apple snail Pomacea canaliculata provides insight into stress tolerance and invasive adaptation.</title>
        <authorList>
            <person name="Liu C."/>
            <person name="Liu B."/>
            <person name="Ren Y."/>
            <person name="Zhang Y."/>
            <person name="Wang H."/>
            <person name="Li S."/>
            <person name="Jiang F."/>
            <person name="Yin L."/>
            <person name="Zhang G."/>
            <person name="Qian W."/>
            <person name="Fan W."/>
        </authorList>
    </citation>
    <scope>NUCLEOTIDE SEQUENCE [LARGE SCALE GENOMIC DNA]</scope>
    <source>
        <strain evidence="2">SZHN2017</strain>
        <tissue evidence="2">Muscle</tissue>
    </source>
</reference>
<organism evidence="2 3">
    <name type="scientific">Pomacea canaliculata</name>
    <name type="common">Golden apple snail</name>
    <dbReference type="NCBI Taxonomy" id="400727"/>
    <lineage>
        <taxon>Eukaryota</taxon>
        <taxon>Metazoa</taxon>
        <taxon>Spiralia</taxon>
        <taxon>Lophotrochozoa</taxon>
        <taxon>Mollusca</taxon>
        <taxon>Gastropoda</taxon>
        <taxon>Caenogastropoda</taxon>
        <taxon>Architaenioglossa</taxon>
        <taxon>Ampullarioidea</taxon>
        <taxon>Ampullariidae</taxon>
        <taxon>Pomacea</taxon>
    </lineage>
</organism>